<evidence type="ECO:0000313" key="1">
    <source>
        <dbReference type="EMBL" id="GAA4091657.1"/>
    </source>
</evidence>
<proteinExistence type="predicted"/>
<reference evidence="2" key="1">
    <citation type="journal article" date="2019" name="Int. J. Syst. Evol. Microbiol.">
        <title>The Global Catalogue of Microorganisms (GCM) 10K type strain sequencing project: providing services to taxonomists for standard genome sequencing and annotation.</title>
        <authorList>
            <consortium name="The Broad Institute Genomics Platform"/>
            <consortium name="The Broad Institute Genome Sequencing Center for Infectious Disease"/>
            <person name="Wu L."/>
            <person name="Ma J."/>
        </authorList>
    </citation>
    <scope>NUCLEOTIDE SEQUENCE [LARGE SCALE GENOMIC DNA]</scope>
    <source>
        <strain evidence="2">JCM 17304</strain>
    </source>
</reference>
<keyword evidence="2" id="KW-1185">Reference proteome</keyword>
<comment type="caution">
    <text evidence="1">The sequence shown here is derived from an EMBL/GenBank/DDBJ whole genome shotgun (WGS) entry which is preliminary data.</text>
</comment>
<dbReference type="Proteomes" id="UP001500392">
    <property type="component" value="Unassembled WGS sequence"/>
</dbReference>
<evidence type="ECO:0000313" key="2">
    <source>
        <dbReference type="Proteomes" id="UP001500392"/>
    </source>
</evidence>
<sequence>MPVDKEFDSLEHDIAMNLGKCWAALRDDKVLGVIAMRVPNDVDFEEFRIKASQCLELLGEVKSGELIERDGERYFLRRLTHANRGKKVREPIEYPIYQPRHPL</sequence>
<accession>A0ABP7WNJ0</accession>
<dbReference type="RefSeq" id="WP_344933894.1">
    <property type="nucleotide sequence ID" value="NZ_BAABDM010000002.1"/>
</dbReference>
<gene>
    <name evidence="1" type="ORF">GCM10022414_13730</name>
</gene>
<protein>
    <submittedName>
        <fullName evidence="1">Uncharacterized protein</fullName>
    </submittedName>
</protein>
<name>A0ABP7WNJ0_9GAMM</name>
<organism evidence="1 2">
    <name type="scientific">Zhongshania borealis</name>
    <dbReference type="NCBI Taxonomy" id="889488"/>
    <lineage>
        <taxon>Bacteria</taxon>
        <taxon>Pseudomonadati</taxon>
        <taxon>Pseudomonadota</taxon>
        <taxon>Gammaproteobacteria</taxon>
        <taxon>Cellvibrionales</taxon>
        <taxon>Spongiibacteraceae</taxon>
        <taxon>Zhongshania</taxon>
    </lineage>
</organism>
<dbReference type="EMBL" id="BAABDM010000002">
    <property type="protein sequence ID" value="GAA4091657.1"/>
    <property type="molecule type" value="Genomic_DNA"/>
</dbReference>